<evidence type="ECO:0000313" key="2">
    <source>
        <dbReference type="EMBL" id="KAJ1135242.1"/>
    </source>
</evidence>
<dbReference type="AlphaFoldDB" id="A0AAV7Q7V6"/>
<accession>A0AAV7Q7V6</accession>
<feature type="compositionally biased region" description="Low complexity" evidence="1">
    <location>
        <begin position="67"/>
        <end position="76"/>
    </location>
</feature>
<feature type="region of interest" description="Disordered" evidence="1">
    <location>
        <begin position="46"/>
        <end position="76"/>
    </location>
</feature>
<protein>
    <submittedName>
        <fullName evidence="2">Uncharacterized protein</fullName>
    </submittedName>
</protein>
<proteinExistence type="predicted"/>
<reference evidence="2" key="1">
    <citation type="journal article" date="2022" name="bioRxiv">
        <title>Sequencing and chromosome-scale assembly of the giantPleurodeles waltlgenome.</title>
        <authorList>
            <person name="Brown T."/>
            <person name="Elewa A."/>
            <person name="Iarovenko S."/>
            <person name="Subramanian E."/>
            <person name="Araus A.J."/>
            <person name="Petzold A."/>
            <person name="Susuki M."/>
            <person name="Suzuki K.-i.T."/>
            <person name="Hayashi T."/>
            <person name="Toyoda A."/>
            <person name="Oliveira C."/>
            <person name="Osipova E."/>
            <person name="Leigh N.D."/>
            <person name="Simon A."/>
            <person name="Yun M.H."/>
        </authorList>
    </citation>
    <scope>NUCLEOTIDE SEQUENCE</scope>
    <source>
        <strain evidence="2">20211129_DDA</strain>
        <tissue evidence="2">Liver</tissue>
    </source>
</reference>
<comment type="caution">
    <text evidence="2">The sequence shown here is derived from an EMBL/GenBank/DDBJ whole genome shotgun (WGS) entry which is preliminary data.</text>
</comment>
<evidence type="ECO:0000313" key="3">
    <source>
        <dbReference type="Proteomes" id="UP001066276"/>
    </source>
</evidence>
<dbReference type="EMBL" id="JANPWB010000010">
    <property type="protein sequence ID" value="KAJ1135242.1"/>
    <property type="molecule type" value="Genomic_DNA"/>
</dbReference>
<organism evidence="2 3">
    <name type="scientific">Pleurodeles waltl</name>
    <name type="common">Iberian ribbed newt</name>
    <dbReference type="NCBI Taxonomy" id="8319"/>
    <lineage>
        <taxon>Eukaryota</taxon>
        <taxon>Metazoa</taxon>
        <taxon>Chordata</taxon>
        <taxon>Craniata</taxon>
        <taxon>Vertebrata</taxon>
        <taxon>Euteleostomi</taxon>
        <taxon>Amphibia</taxon>
        <taxon>Batrachia</taxon>
        <taxon>Caudata</taxon>
        <taxon>Salamandroidea</taxon>
        <taxon>Salamandridae</taxon>
        <taxon>Pleurodelinae</taxon>
        <taxon>Pleurodeles</taxon>
    </lineage>
</organism>
<sequence length="76" mass="7621">MDPKVRQALALLKEAGRLDLVAPEAFGAGRPVRRASAGVAAAVAACSPPRSTGREKVSALGGRGGSREQQGGPRAG</sequence>
<dbReference type="Proteomes" id="UP001066276">
    <property type="component" value="Chromosome 6"/>
</dbReference>
<evidence type="ECO:0000256" key="1">
    <source>
        <dbReference type="SAM" id="MobiDB-lite"/>
    </source>
</evidence>
<keyword evidence="3" id="KW-1185">Reference proteome</keyword>
<gene>
    <name evidence="2" type="ORF">NDU88_001686</name>
</gene>
<name>A0AAV7Q7V6_PLEWA</name>